<dbReference type="Pfam" id="PF02746">
    <property type="entry name" value="MR_MLE_N"/>
    <property type="match status" value="1"/>
</dbReference>
<sequence>MTDRGGHGLGEASHGGGTDEDMKRELDVTFRHVRGRSPFDIAAYRRSALSHAARGKLQATAFAALEQAQWDIVGRALDAPVAELLSGGTATRTRLPVYANSNRAVTDGFRAIKAAVFDDFPALTAPAQDIAAAKELGIARAEAVPSPPRSAPICARACRTWPGWSTQGARCRGGTNCWLCTSGSRTASWWCPRAPASVFGWTTPS</sequence>
<dbReference type="Gene3D" id="3.20.20.120">
    <property type="entry name" value="Enolase-like C-terminal domain"/>
    <property type="match status" value="1"/>
</dbReference>
<dbReference type="EMBL" id="CP109535">
    <property type="protein sequence ID" value="WTZ00066.1"/>
    <property type="molecule type" value="Genomic_DNA"/>
</dbReference>
<evidence type="ECO:0000313" key="3">
    <source>
        <dbReference type="EMBL" id="WTZ00066.1"/>
    </source>
</evidence>
<dbReference type="Gene3D" id="3.30.390.10">
    <property type="entry name" value="Enolase-like, N-terminal domain"/>
    <property type="match status" value="1"/>
</dbReference>
<protein>
    <recommendedName>
        <fullName evidence="2">Mandelate racemase/muconate lactonizing enzyme N-terminal domain-containing protein</fullName>
    </recommendedName>
</protein>
<proteinExistence type="predicted"/>
<dbReference type="InterPro" id="IPR036849">
    <property type="entry name" value="Enolase-like_C_sf"/>
</dbReference>
<dbReference type="SUPFAM" id="SSF54826">
    <property type="entry name" value="Enolase N-terminal domain-like"/>
    <property type="match status" value="1"/>
</dbReference>
<dbReference type="AlphaFoldDB" id="A0AAU3H621"/>
<dbReference type="InterPro" id="IPR013341">
    <property type="entry name" value="Mandelate_racemase_N_dom"/>
</dbReference>
<organism evidence="3">
    <name type="scientific">Streptomyces sp. NBC_01401</name>
    <dbReference type="NCBI Taxonomy" id="2903854"/>
    <lineage>
        <taxon>Bacteria</taxon>
        <taxon>Bacillati</taxon>
        <taxon>Actinomycetota</taxon>
        <taxon>Actinomycetes</taxon>
        <taxon>Kitasatosporales</taxon>
        <taxon>Streptomycetaceae</taxon>
        <taxon>Streptomyces</taxon>
    </lineage>
</organism>
<feature type="domain" description="Mandelate racemase/muconate lactonizing enzyme N-terminal" evidence="2">
    <location>
        <begin position="2"/>
        <end position="85"/>
    </location>
</feature>
<evidence type="ECO:0000256" key="1">
    <source>
        <dbReference type="SAM" id="MobiDB-lite"/>
    </source>
</evidence>
<name>A0AAU3H621_9ACTN</name>
<reference evidence="3" key="1">
    <citation type="submission" date="2022-10" db="EMBL/GenBank/DDBJ databases">
        <title>The complete genomes of actinobacterial strains from the NBC collection.</title>
        <authorList>
            <person name="Joergensen T.S."/>
            <person name="Alvarez Arevalo M."/>
            <person name="Sterndorff E.B."/>
            <person name="Faurdal D."/>
            <person name="Vuksanovic O."/>
            <person name="Mourched A.-S."/>
            <person name="Charusanti P."/>
            <person name="Shaw S."/>
            <person name="Blin K."/>
            <person name="Weber T."/>
        </authorList>
    </citation>
    <scope>NUCLEOTIDE SEQUENCE</scope>
    <source>
        <strain evidence="3">NBC_01401</strain>
    </source>
</reference>
<feature type="region of interest" description="Disordered" evidence="1">
    <location>
        <begin position="1"/>
        <end position="22"/>
    </location>
</feature>
<accession>A0AAU3H621</accession>
<evidence type="ECO:0000259" key="2">
    <source>
        <dbReference type="Pfam" id="PF02746"/>
    </source>
</evidence>
<dbReference type="InterPro" id="IPR029017">
    <property type="entry name" value="Enolase-like_N"/>
</dbReference>
<feature type="compositionally biased region" description="Gly residues" evidence="1">
    <location>
        <begin position="7"/>
        <end position="16"/>
    </location>
</feature>
<gene>
    <name evidence="3" type="ORF">OG626_07165</name>
</gene>